<dbReference type="InParanoid" id="A0A0V0QNP1"/>
<keyword evidence="1" id="KW-0472">Membrane</keyword>
<keyword evidence="1" id="KW-0812">Transmembrane</keyword>
<gene>
    <name evidence="2" type="ORF">PPERSA_04756</name>
</gene>
<evidence type="ECO:0000313" key="3">
    <source>
        <dbReference type="Proteomes" id="UP000054937"/>
    </source>
</evidence>
<dbReference type="OrthoDB" id="10578165at2759"/>
<protein>
    <recommendedName>
        <fullName evidence="4">Transmembrane protein</fullName>
    </recommendedName>
</protein>
<dbReference type="AlphaFoldDB" id="A0A0V0QNP1"/>
<name>A0A0V0QNP1_PSEPJ</name>
<dbReference type="Proteomes" id="UP000054937">
    <property type="component" value="Unassembled WGS sequence"/>
</dbReference>
<dbReference type="OMA" id="KVYQFYV"/>
<evidence type="ECO:0000256" key="1">
    <source>
        <dbReference type="SAM" id="Phobius"/>
    </source>
</evidence>
<proteinExistence type="predicted"/>
<organism evidence="2 3">
    <name type="scientific">Pseudocohnilembus persalinus</name>
    <name type="common">Ciliate</name>
    <dbReference type="NCBI Taxonomy" id="266149"/>
    <lineage>
        <taxon>Eukaryota</taxon>
        <taxon>Sar</taxon>
        <taxon>Alveolata</taxon>
        <taxon>Ciliophora</taxon>
        <taxon>Intramacronucleata</taxon>
        <taxon>Oligohymenophorea</taxon>
        <taxon>Scuticociliatia</taxon>
        <taxon>Philasterida</taxon>
        <taxon>Pseudocohnilembidae</taxon>
        <taxon>Pseudocohnilembus</taxon>
    </lineage>
</organism>
<feature type="transmembrane region" description="Helical" evidence="1">
    <location>
        <begin position="156"/>
        <end position="174"/>
    </location>
</feature>
<reference evidence="2 3" key="1">
    <citation type="journal article" date="2015" name="Sci. Rep.">
        <title>Genome of the facultative scuticociliatosis pathogen Pseudocohnilembus persalinus provides insight into its virulence through horizontal gene transfer.</title>
        <authorList>
            <person name="Xiong J."/>
            <person name="Wang G."/>
            <person name="Cheng J."/>
            <person name="Tian M."/>
            <person name="Pan X."/>
            <person name="Warren A."/>
            <person name="Jiang C."/>
            <person name="Yuan D."/>
            <person name="Miao W."/>
        </authorList>
    </citation>
    <scope>NUCLEOTIDE SEQUENCE [LARGE SCALE GENOMIC DNA]</scope>
    <source>
        <strain evidence="2">36N120E</strain>
    </source>
</reference>
<comment type="caution">
    <text evidence="2">The sequence shown here is derived from an EMBL/GenBank/DDBJ whole genome shotgun (WGS) entry which is preliminary data.</text>
</comment>
<evidence type="ECO:0000313" key="2">
    <source>
        <dbReference type="EMBL" id="KRX03878.1"/>
    </source>
</evidence>
<evidence type="ECO:0008006" key="4">
    <source>
        <dbReference type="Google" id="ProtNLM"/>
    </source>
</evidence>
<accession>A0A0V0QNP1</accession>
<dbReference type="EMBL" id="LDAU01000124">
    <property type="protein sequence ID" value="KRX03878.1"/>
    <property type="molecule type" value="Genomic_DNA"/>
</dbReference>
<keyword evidence="1" id="KW-1133">Transmembrane helix</keyword>
<keyword evidence="3" id="KW-1185">Reference proteome</keyword>
<sequence length="262" mass="31545">MENQSQKEEQNVSNVAQKESKQTLNKYTLQQLQQTFQQIDNNHQYQENRVYQYMDVIFDDITNFFNKIMGKSYKQKNDFSFMQKQKIMRYLYQKNRQMVYDSKKVKNQDYKYDDENLMNQDVMLLNRKISQSEQIKKENRINFMNSIGELQNRMRLIGFMWGSLLGGVFWVSFLRKQNLTRKSAMLLLCFHLGGQTASSRYQNLIFDSCYPLFEQDLNNFIANEQKRRNEGLNRGINENEVDRIIKDQVSEYNKNVRQIIKN</sequence>